<evidence type="ECO:0000256" key="6">
    <source>
        <dbReference type="ARBA" id="ARBA00023170"/>
    </source>
</evidence>
<keyword evidence="6" id="KW-0675">Receptor</keyword>
<proteinExistence type="predicted"/>
<reference evidence="9 10" key="1">
    <citation type="submission" date="2018-04" db="EMBL/GenBank/DDBJ databases">
        <title>The genome of golden apple snail Pomacea canaliculata provides insight into stress tolerance and invasive adaptation.</title>
        <authorList>
            <person name="Liu C."/>
            <person name="Liu B."/>
            <person name="Ren Y."/>
            <person name="Zhang Y."/>
            <person name="Wang H."/>
            <person name="Li S."/>
            <person name="Jiang F."/>
            <person name="Yin L."/>
            <person name="Zhang G."/>
            <person name="Qian W."/>
            <person name="Fan W."/>
        </authorList>
    </citation>
    <scope>NUCLEOTIDE SEQUENCE [LARGE SCALE GENOMIC DNA]</scope>
    <source>
        <strain evidence="9">SZHN2017</strain>
        <tissue evidence="9">Muscle</tissue>
    </source>
</reference>
<comment type="subcellular location">
    <subcellularLocation>
        <location evidence="1">Cell membrane</location>
        <topology evidence="1">Multi-pass membrane protein</topology>
    </subcellularLocation>
</comment>
<evidence type="ECO:0000259" key="8">
    <source>
        <dbReference type="PROSITE" id="PS50262"/>
    </source>
</evidence>
<dbReference type="GO" id="GO:0042277">
    <property type="term" value="F:peptide binding"/>
    <property type="evidence" value="ECO:0007669"/>
    <property type="project" value="TreeGrafter"/>
</dbReference>
<dbReference type="GO" id="GO:0005886">
    <property type="term" value="C:plasma membrane"/>
    <property type="evidence" value="ECO:0007669"/>
    <property type="project" value="UniProtKB-SubCell"/>
</dbReference>
<name>A0A2T7NDL9_POMCA</name>
<sequence>MLRQVRAHPDIERETEGLQAVAAPREDLVGFLWASQFLSAVIASERCFCVVSPFHAKRLLKTSTMAAVIVVCCVLLTAGMCAIAGPKFTIIDIFDPLTNTSSSIFYVTSYYLENRDVLDIIDVYIYATALSGLFFLVIIVTTSIIVITIWSAMSQRESMTSTDGANNRSKFKGRLSRKEMTVTKMLVGTSVLVIVCWTPSFVVQIINFTSKLDFNFALYPFLSLFRAVSVSTPVLFYSGVGSKFRQTLYEVCRGHGVKRSGSSNNIHRPVLTS</sequence>
<keyword evidence="5 7" id="KW-0472">Membrane</keyword>
<evidence type="ECO:0000256" key="2">
    <source>
        <dbReference type="ARBA" id="ARBA00022475"/>
    </source>
</evidence>
<evidence type="ECO:0000256" key="3">
    <source>
        <dbReference type="ARBA" id="ARBA00022692"/>
    </source>
</evidence>
<evidence type="ECO:0000256" key="1">
    <source>
        <dbReference type="ARBA" id="ARBA00004651"/>
    </source>
</evidence>
<protein>
    <recommendedName>
        <fullName evidence="8">G-protein coupled receptors family 1 profile domain-containing protein</fullName>
    </recommendedName>
</protein>
<dbReference type="InterPro" id="IPR017452">
    <property type="entry name" value="GPCR_Rhodpsn_7TM"/>
</dbReference>
<dbReference type="PANTHER" id="PTHR24241:SF76">
    <property type="entry name" value="NEUROPEPTIDE SIFAMIDE RECEPTOR"/>
    <property type="match status" value="1"/>
</dbReference>
<accession>A0A2T7NDL9</accession>
<comment type="caution">
    <text evidence="9">The sequence shown here is derived from an EMBL/GenBank/DDBJ whole genome shotgun (WGS) entry which is preliminary data.</text>
</comment>
<keyword evidence="10" id="KW-1185">Reference proteome</keyword>
<feature type="domain" description="G-protein coupled receptors family 1 profile" evidence="8">
    <location>
        <begin position="34"/>
        <end position="236"/>
    </location>
</feature>
<feature type="transmembrane region" description="Helical" evidence="7">
    <location>
        <begin position="218"/>
        <end position="237"/>
    </location>
</feature>
<dbReference type="Proteomes" id="UP000245119">
    <property type="component" value="Linkage Group LG13"/>
</dbReference>
<dbReference type="EMBL" id="PZQS01000013">
    <property type="protein sequence ID" value="PVD19268.1"/>
    <property type="molecule type" value="Genomic_DNA"/>
</dbReference>
<evidence type="ECO:0000313" key="10">
    <source>
        <dbReference type="Proteomes" id="UP000245119"/>
    </source>
</evidence>
<dbReference type="PROSITE" id="PS50262">
    <property type="entry name" value="G_PROTEIN_RECEP_F1_2"/>
    <property type="match status" value="1"/>
</dbReference>
<keyword evidence="3 7" id="KW-0812">Transmembrane</keyword>
<feature type="transmembrane region" description="Helical" evidence="7">
    <location>
        <begin position="185"/>
        <end position="206"/>
    </location>
</feature>
<evidence type="ECO:0000313" key="9">
    <source>
        <dbReference type="EMBL" id="PVD19268.1"/>
    </source>
</evidence>
<dbReference type="PANTHER" id="PTHR24241">
    <property type="entry name" value="NEUROPEPTIDE RECEPTOR-RELATED G-PROTEIN COUPLED RECEPTOR"/>
    <property type="match status" value="1"/>
</dbReference>
<dbReference type="Pfam" id="PF00001">
    <property type="entry name" value="7tm_1"/>
    <property type="match status" value="1"/>
</dbReference>
<dbReference type="SUPFAM" id="SSF81321">
    <property type="entry name" value="Family A G protein-coupled receptor-like"/>
    <property type="match status" value="1"/>
</dbReference>
<dbReference type="AlphaFoldDB" id="A0A2T7NDL9"/>
<keyword evidence="2" id="KW-1003">Cell membrane</keyword>
<feature type="transmembrane region" description="Helical" evidence="7">
    <location>
        <begin position="123"/>
        <end position="150"/>
    </location>
</feature>
<dbReference type="InterPro" id="IPR000276">
    <property type="entry name" value="GPCR_Rhodpsn"/>
</dbReference>
<keyword evidence="4 7" id="KW-1133">Transmembrane helix</keyword>
<dbReference type="GO" id="GO:0004930">
    <property type="term" value="F:G protein-coupled receptor activity"/>
    <property type="evidence" value="ECO:0007669"/>
    <property type="project" value="InterPro"/>
</dbReference>
<dbReference type="GO" id="GO:0032870">
    <property type="term" value="P:cellular response to hormone stimulus"/>
    <property type="evidence" value="ECO:0007669"/>
    <property type="project" value="TreeGrafter"/>
</dbReference>
<dbReference type="Gene3D" id="1.20.1070.10">
    <property type="entry name" value="Rhodopsin 7-helix transmembrane proteins"/>
    <property type="match status" value="1"/>
</dbReference>
<organism evidence="9 10">
    <name type="scientific">Pomacea canaliculata</name>
    <name type="common">Golden apple snail</name>
    <dbReference type="NCBI Taxonomy" id="400727"/>
    <lineage>
        <taxon>Eukaryota</taxon>
        <taxon>Metazoa</taxon>
        <taxon>Spiralia</taxon>
        <taxon>Lophotrochozoa</taxon>
        <taxon>Mollusca</taxon>
        <taxon>Gastropoda</taxon>
        <taxon>Caenogastropoda</taxon>
        <taxon>Architaenioglossa</taxon>
        <taxon>Ampullarioidea</taxon>
        <taxon>Ampullariidae</taxon>
        <taxon>Pomacea</taxon>
    </lineage>
</organism>
<feature type="transmembrane region" description="Helical" evidence="7">
    <location>
        <begin position="65"/>
        <end position="85"/>
    </location>
</feature>
<evidence type="ECO:0000256" key="7">
    <source>
        <dbReference type="SAM" id="Phobius"/>
    </source>
</evidence>
<evidence type="ECO:0000256" key="5">
    <source>
        <dbReference type="ARBA" id="ARBA00023136"/>
    </source>
</evidence>
<evidence type="ECO:0000256" key="4">
    <source>
        <dbReference type="ARBA" id="ARBA00022989"/>
    </source>
</evidence>
<dbReference type="OrthoDB" id="6094306at2759"/>
<gene>
    <name evidence="9" type="ORF">C0Q70_19754</name>
</gene>